<keyword evidence="4" id="KW-1185">Reference proteome</keyword>
<protein>
    <submittedName>
        <fullName evidence="3">Uncharacterized protein</fullName>
    </submittedName>
</protein>
<dbReference type="EMBL" id="KV417267">
    <property type="protein sequence ID" value="KZP01236.1"/>
    <property type="molecule type" value="Genomic_DNA"/>
</dbReference>
<dbReference type="Proteomes" id="UP000076738">
    <property type="component" value="Unassembled WGS sequence"/>
</dbReference>
<proteinExistence type="predicted"/>
<organism evidence="3 4">
    <name type="scientific">Calocera viscosa (strain TUFC12733)</name>
    <dbReference type="NCBI Taxonomy" id="1330018"/>
    <lineage>
        <taxon>Eukaryota</taxon>
        <taxon>Fungi</taxon>
        <taxon>Dikarya</taxon>
        <taxon>Basidiomycota</taxon>
        <taxon>Agaricomycotina</taxon>
        <taxon>Dacrymycetes</taxon>
        <taxon>Dacrymycetales</taxon>
        <taxon>Dacrymycetaceae</taxon>
        <taxon>Calocera</taxon>
    </lineage>
</organism>
<feature type="region of interest" description="Disordered" evidence="1">
    <location>
        <begin position="1"/>
        <end position="52"/>
    </location>
</feature>
<feature type="transmembrane region" description="Helical" evidence="2">
    <location>
        <begin position="353"/>
        <end position="377"/>
    </location>
</feature>
<dbReference type="AlphaFoldDB" id="A0A167RSQ3"/>
<reference evidence="3 4" key="1">
    <citation type="journal article" date="2016" name="Mol. Biol. Evol.">
        <title>Comparative Genomics of Early-Diverging Mushroom-Forming Fungi Provides Insights into the Origins of Lignocellulose Decay Capabilities.</title>
        <authorList>
            <person name="Nagy L.G."/>
            <person name="Riley R."/>
            <person name="Tritt A."/>
            <person name="Adam C."/>
            <person name="Daum C."/>
            <person name="Floudas D."/>
            <person name="Sun H."/>
            <person name="Yadav J.S."/>
            <person name="Pangilinan J."/>
            <person name="Larsson K.H."/>
            <person name="Matsuura K."/>
            <person name="Barry K."/>
            <person name="Labutti K."/>
            <person name="Kuo R."/>
            <person name="Ohm R.A."/>
            <person name="Bhattacharya S.S."/>
            <person name="Shirouzu T."/>
            <person name="Yoshinaga Y."/>
            <person name="Martin F.M."/>
            <person name="Grigoriev I.V."/>
            <person name="Hibbett D.S."/>
        </authorList>
    </citation>
    <scope>NUCLEOTIDE SEQUENCE [LARGE SCALE GENOMIC DNA]</scope>
    <source>
        <strain evidence="3 4">TUFC12733</strain>
    </source>
</reference>
<name>A0A167RSQ3_CALVF</name>
<dbReference type="OrthoDB" id="2679843at2759"/>
<keyword evidence="2" id="KW-0472">Membrane</keyword>
<feature type="transmembrane region" description="Helical" evidence="2">
    <location>
        <begin position="397"/>
        <end position="421"/>
    </location>
</feature>
<feature type="compositionally biased region" description="Basic and acidic residues" evidence="1">
    <location>
        <begin position="38"/>
        <end position="50"/>
    </location>
</feature>
<evidence type="ECO:0000313" key="3">
    <source>
        <dbReference type="EMBL" id="KZP01236.1"/>
    </source>
</evidence>
<feature type="transmembrane region" description="Helical" evidence="2">
    <location>
        <begin position="441"/>
        <end position="462"/>
    </location>
</feature>
<accession>A0A167RSQ3</accession>
<sequence>MPSKRNSEELDGVSSDDNISSNGTARQVTLQDDDVNDDERSAVDKTERWKPQRSTTIDIAEVNPSETRNIVAPDYPTRRNFNRQGNPKVLTTRMSELRVKTRQHEEVRWKEAKDGWFAQHIPKSDELYLRSPHQYTNVLIRNFAFSAEDRRSYQELRMHDLASPTNQELDIRLSVGIDQLQAFWTEISPRWRSFFDSVTKLPLASWQEVAPAEVARDYRWFALVYEWFDLQIESLDDLVFLAREEELASPGPEIIAQSTVSATLGPGLRGIDETSETRMREYIRSATRQRKTPLRTKRTVEKGNYRDDGELTMEEALSSASTYKTNIATLAAISFFGASVSWSAVFSGTRGDVVLLAWASTLFVCASVAAGATAIILGADAIDLDRDMKARRTLRTYVIISAIFTFGGITLLAITMCLIDPDADGPGNAPGPTSSSRLRSMQASGIFAIAVSSVEIAIALLLRSAFTPGRYKW</sequence>
<evidence type="ECO:0000256" key="2">
    <source>
        <dbReference type="SAM" id="Phobius"/>
    </source>
</evidence>
<gene>
    <name evidence="3" type="ORF">CALVIDRAFT_127768</name>
</gene>
<feature type="transmembrane region" description="Helical" evidence="2">
    <location>
        <begin position="327"/>
        <end position="347"/>
    </location>
</feature>
<keyword evidence="2" id="KW-1133">Transmembrane helix</keyword>
<keyword evidence="2" id="KW-0812">Transmembrane</keyword>
<feature type="compositionally biased region" description="Polar residues" evidence="1">
    <location>
        <begin position="15"/>
        <end position="30"/>
    </location>
</feature>
<evidence type="ECO:0000256" key="1">
    <source>
        <dbReference type="SAM" id="MobiDB-lite"/>
    </source>
</evidence>
<evidence type="ECO:0000313" key="4">
    <source>
        <dbReference type="Proteomes" id="UP000076738"/>
    </source>
</evidence>